<dbReference type="PATRIC" id="fig|1094466.5.peg.193"/>
<name>H8XNS9_FLAIG</name>
<comment type="subcellular location">
    <subcellularLocation>
        <location evidence="1">Cell envelope</location>
    </subcellularLocation>
</comment>
<reference evidence="6 7" key="1">
    <citation type="journal article" date="2012" name="J. Bacteriol.">
        <title>Complete Genome Sequence of Flavobacterium indicum GPSTA100-9T, Isolated from Warm Spring Water.</title>
        <authorList>
            <person name="Barbier P."/>
            <person name="Houel A."/>
            <person name="Loux V."/>
            <person name="Poulain J."/>
            <person name="Bernardet J.F."/>
            <person name="Touchon M."/>
            <person name="Duchaud E."/>
        </authorList>
    </citation>
    <scope>NUCLEOTIDE SEQUENCE [LARGE SCALE GENOMIC DNA]</scope>
    <source>
        <strain evidence="7">DSM 17447 / CIP 109464 / GPTSA100-9</strain>
    </source>
</reference>
<dbReference type="Proteomes" id="UP000007599">
    <property type="component" value="Chromosome I"/>
</dbReference>
<dbReference type="PROSITE" id="PS51257">
    <property type="entry name" value="PROKAR_LIPOPROTEIN"/>
    <property type="match status" value="1"/>
</dbReference>
<evidence type="ECO:0000313" key="6">
    <source>
        <dbReference type="EMBL" id="CCG52196.1"/>
    </source>
</evidence>
<dbReference type="InterPro" id="IPR013766">
    <property type="entry name" value="Thioredoxin_domain"/>
</dbReference>
<dbReference type="InterPro" id="IPR025380">
    <property type="entry name" value="DUF4369"/>
</dbReference>
<dbReference type="Pfam" id="PF14289">
    <property type="entry name" value="DUF4369"/>
    <property type="match status" value="1"/>
</dbReference>
<dbReference type="CDD" id="cd02966">
    <property type="entry name" value="TlpA_like_family"/>
    <property type="match status" value="1"/>
</dbReference>
<evidence type="ECO:0000256" key="2">
    <source>
        <dbReference type="ARBA" id="ARBA00022748"/>
    </source>
</evidence>
<dbReference type="STRING" id="1094466.KQS_01005"/>
<evidence type="ECO:0000256" key="4">
    <source>
        <dbReference type="ARBA" id="ARBA00023284"/>
    </source>
</evidence>
<dbReference type="HOGENOM" id="CLU_042529_1_0_10"/>
<dbReference type="InterPro" id="IPR050553">
    <property type="entry name" value="Thioredoxin_ResA/DsbE_sf"/>
</dbReference>
<dbReference type="EMBL" id="HE774682">
    <property type="protein sequence ID" value="CCG52196.1"/>
    <property type="molecule type" value="Genomic_DNA"/>
</dbReference>
<dbReference type="GO" id="GO:0017004">
    <property type="term" value="P:cytochrome complex assembly"/>
    <property type="evidence" value="ECO:0007669"/>
    <property type="project" value="UniProtKB-KW"/>
</dbReference>
<dbReference type="PROSITE" id="PS00194">
    <property type="entry name" value="THIOREDOXIN_1"/>
    <property type="match status" value="1"/>
</dbReference>
<accession>H8XNS9</accession>
<dbReference type="RefSeq" id="WP_014387340.1">
    <property type="nucleotide sequence ID" value="NC_017025.1"/>
</dbReference>
<dbReference type="OrthoDB" id="6399635at2"/>
<dbReference type="eggNOG" id="COG0526">
    <property type="taxonomic scope" value="Bacteria"/>
</dbReference>
<dbReference type="InterPro" id="IPR012336">
    <property type="entry name" value="Thioredoxin-like_fold"/>
</dbReference>
<sequence>MNNFKKLRNILFIIFLLVFSSCTNNEKIIIIKGDISNLPDGTIYLSQKSYNDKVDSVITKNGKFNFSYTLKSNEPIYMGLHHIDKKGVFMLTGFPTSAKYNNKKYNSALFMSDSTIIIKGKLTEYCPIGIQKNTKTKFVDFPRIKAGYQTNALFNVDGDLFDNINKNTYNKVLLKIKEFPNSYHLLFSINDNRNSFTPTQVNNFLKSFKGEITQSETFNKLKKYNEKRLEKKVNTSPSLKNKIGKIEKVLDSKYDKHLVVFWASWCGPCRQEIPGLKNIYNKYKNKVEFVSISTDSNEQLWQNALEKENMLWKQFIVNEKSNDYEKIEIFFQLSKSIPYTLLLDKNMKVIKSYVGLMSEFELDKYISE</sequence>
<dbReference type="Gene3D" id="3.40.30.10">
    <property type="entry name" value="Glutaredoxin"/>
    <property type="match status" value="1"/>
</dbReference>
<keyword evidence="2" id="KW-0201">Cytochrome c-type biogenesis</keyword>
<evidence type="ECO:0000256" key="1">
    <source>
        <dbReference type="ARBA" id="ARBA00004196"/>
    </source>
</evidence>
<dbReference type="PANTHER" id="PTHR42852:SF6">
    <property type="entry name" value="THIOL:DISULFIDE INTERCHANGE PROTEIN DSBE"/>
    <property type="match status" value="1"/>
</dbReference>
<dbReference type="GO" id="GO:0030313">
    <property type="term" value="C:cell envelope"/>
    <property type="evidence" value="ECO:0007669"/>
    <property type="project" value="UniProtKB-SubCell"/>
</dbReference>
<keyword evidence="4" id="KW-0676">Redox-active center</keyword>
<keyword evidence="7" id="KW-1185">Reference proteome</keyword>
<evidence type="ECO:0000313" key="7">
    <source>
        <dbReference type="Proteomes" id="UP000007599"/>
    </source>
</evidence>
<dbReference type="SUPFAM" id="SSF52833">
    <property type="entry name" value="Thioredoxin-like"/>
    <property type="match status" value="1"/>
</dbReference>
<gene>
    <name evidence="6" type="ordered locus">KQS_01005</name>
</gene>
<reference evidence="7" key="2">
    <citation type="submission" date="2012-03" db="EMBL/GenBank/DDBJ databases">
        <title>Complete genome sequence of Flavobacterium indicum GPTSA100-9T, isolated from warm spring water.</title>
        <authorList>
            <person name="Barbier P."/>
            <person name="Houel A."/>
            <person name="Loux V."/>
            <person name="Poulain J."/>
            <person name="Bernardet J.-F."/>
            <person name="Touchon M."/>
            <person name="Duchaud E."/>
        </authorList>
    </citation>
    <scope>NUCLEOTIDE SEQUENCE [LARGE SCALE GENOMIC DNA]</scope>
    <source>
        <strain evidence="7">DSM 17447 / CIP 109464 / GPTSA100-9</strain>
    </source>
</reference>
<keyword evidence="6" id="KW-0449">Lipoprotein</keyword>
<dbReference type="PROSITE" id="PS51352">
    <property type="entry name" value="THIOREDOXIN_2"/>
    <property type="match status" value="1"/>
</dbReference>
<dbReference type="AlphaFoldDB" id="H8XNS9"/>
<dbReference type="PANTHER" id="PTHR42852">
    <property type="entry name" value="THIOL:DISULFIDE INTERCHANGE PROTEIN DSBE"/>
    <property type="match status" value="1"/>
</dbReference>
<dbReference type="KEGG" id="fin:KQS_01005"/>
<dbReference type="InterPro" id="IPR017937">
    <property type="entry name" value="Thioredoxin_CS"/>
</dbReference>
<protein>
    <submittedName>
        <fullName evidence="6">Probable lipoprotein</fullName>
    </submittedName>
</protein>
<feature type="domain" description="Thioredoxin" evidence="5">
    <location>
        <begin position="228"/>
        <end position="368"/>
    </location>
</feature>
<keyword evidence="3" id="KW-1015">Disulfide bond</keyword>
<organism evidence="6 7">
    <name type="scientific">Flavobacterium indicum (strain DSM 17447 / CIP 109464 / GPTSA100-9)</name>
    <dbReference type="NCBI Taxonomy" id="1094466"/>
    <lineage>
        <taxon>Bacteria</taxon>
        <taxon>Pseudomonadati</taxon>
        <taxon>Bacteroidota</taxon>
        <taxon>Flavobacteriia</taxon>
        <taxon>Flavobacteriales</taxon>
        <taxon>Flavobacteriaceae</taxon>
        <taxon>Flavobacterium</taxon>
    </lineage>
</organism>
<evidence type="ECO:0000259" key="5">
    <source>
        <dbReference type="PROSITE" id="PS51352"/>
    </source>
</evidence>
<dbReference type="InterPro" id="IPR036249">
    <property type="entry name" value="Thioredoxin-like_sf"/>
</dbReference>
<evidence type="ECO:0000256" key="3">
    <source>
        <dbReference type="ARBA" id="ARBA00023157"/>
    </source>
</evidence>
<dbReference type="Pfam" id="PF13905">
    <property type="entry name" value="Thioredoxin_8"/>
    <property type="match status" value="1"/>
</dbReference>
<proteinExistence type="predicted"/>